<evidence type="ECO:0000313" key="2">
    <source>
        <dbReference type="Proteomes" id="UP000613255"/>
    </source>
</evidence>
<keyword evidence="2" id="KW-1185">Reference proteome</keyword>
<evidence type="ECO:0000313" key="1">
    <source>
        <dbReference type="EMBL" id="MBI6630356.1"/>
    </source>
</evidence>
<dbReference type="InterPro" id="IPR025534">
    <property type="entry name" value="DUF4420"/>
</dbReference>
<proteinExistence type="predicted"/>
<dbReference type="Pfam" id="PF14390">
    <property type="entry name" value="DUF4420"/>
    <property type="match status" value="1"/>
</dbReference>
<name>A0A934M272_9RHOB</name>
<reference evidence="1" key="1">
    <citation type="submission" date="2020-12" db="EMBL/GenBank/DDBJ databases">
        <title>Pontibaca salina gen. nov., sp. nov., isolated from marine sediment.</title>
        <authorList>
            <person name="Bo J."/>
            <person name="Wang S."/>
            <person name="Song X."/>
            <person name="Du Z."/>
        </authorList>
    </citation>
    <scope>NUCLEOTIDE SEQUENCE</scope>
    <source>
        <strain evidence="1">S1109L</strain>
    </source>
</reference>
<accession>A0A934M272</accession>
<gene>
    <name evidence="1" type="ORF">JAO82_10740</name>
</gene>
<dbReference type="EMBL" id="JAEIJD010000008">
    <property type="protein sequence ID" value="MBI6630356.1"/>
    <property type="molecule type" value="Genomic_DNA"/>
</dbReference>
<dbReference type="Proteomes" id="UP000613255">
    <property type="component" value="Unassembled WGS sequence"/>
</dbReference>
<dbReference type="RefSeq" id="WP_198686380.1">
    <property type="nucleotide sequence ID" value="NZ_JAEIJD010000008.1"/>
</dbReference>
<organism evidence="1 2">
    <name type="scientific">Pontibaca salina</name>
    <dbReference type="NCBI Taxonomy" id="2795731"/>
    <lineage>
        <taxon>Bacteria</taxon>
        <taxon>Pseudomonadati</taxon>
        <taxon>Pseudomonadota</taxon>
        <taxon>Alphaproteobacteria</taxon>
        <taxon>Rhodobacterales</taxon>
        <taxon>Roseobacteraceae</taxon>
        <taxon>Pontibaca</taxon>
    </lineage>
</organism>
<dbReference type="AlphaFoldDB" id="A0A934M272"/>
<protein>
    <submittedName>
        <fullName evidence="1">PD-(D/E)XK motif protein</fullName>
    </submittedName>
</protein>
<comment type="caution">
    <text evidence="1">The sequence shown here is derived from an EMBL/GenBank/DDBJ whole genome shotgun (WGS) entry which is preliminary data.</text>
</comment>
<sequence length="330" mass="36831">MTKTMIRRQHLKPHDPWERLDPDEAKRVDVAGRFDFFWVVLEAGMPGLMLRLPGLPQPLPRLPKLKNLVASFRPVSGGSAFVLGLKERSQVEIFETLCRDVVEAGEAGADRDEALVRALQRTRRWYHLLRGGKTNGLSVEEQRGLVGELAFLRDLVPAFGPETAIEAWTGPTGSAKDFELIGSCVEVKARRVAAKPFVAISSEDQLADVEGSRLCLRVVNVASAVLPEGQSLHDHVRMTAEMFEEDGAAFEVWEETLFSTGYDPENNYDDRRWLFGTTSDYEVTAGFPRISAPLAPGVENVRYAIALDACEPFRLEDDLIDVIRKGLEHE</sequence>